<dbReference type="STRING" id="563192.HMPREF0179_00034"/>
<dbReference type="Pfam" id="PF14574">
    <property type="entry name" value="RACo_C_ter"/>
    <property type="match status" value="1"/>
</dbReference>
<dbReference type="AlphaFoldDB" id="E5Y1H5"/>
<dbReference type="InterPro" id="IPR001041">
    <property type="entry name" value="2Fe-2S_ferredoxin-type"/>
</dbReference>
<dbReference type="RefSeq" id="WP_005023881.1">
    <property type="nucleotide sequence ID" value="NZ_KE150239.1"/>
</dbReference>
<accession>E5Y1H5</accession>
<comment type="caution">
    <text evidence="2">The sequence shown here is derived from an EMBL/GenBank/DDBJ whole genome shotgun (WGS) entry which is preliminary data.</text>
</comment>
<dbReference type="CDD" id="cd00207">
    <property type="entry name" value="fer2"/>
    <property type="match status" value="1"/>
</dbReference>
<evidence type="ECO:0000313" key="2">
    <source>
        <dbReference type="EMBL" id="EFV46147.1"/>
    </source>
</evidence>
<dbReference type="Gene3D" id="3.30.420.480">
    <property type="entry name" value="Domain of unknown function (DUF4445)"/>
    <property type="match status" value="1"/>
</dbReference>
<dbReference type="Pfam" id="PF00111">
    <property type="entry name" value="Fer2"/>
    <property type="match status" value="1"/>
</dbReference>
<dbReference type="Gene3D" id="3.10.20.880">
    <property type="match status" value="1"/>
</dbReference>
<proteinExistence type="predicted"/>
<name>E5Y1H5_BILW3</name>
<dbReference type="InterPro" id="IPR052911">
    <property type="entry name" value="Corrinoid_activation_enz"/>
</dbReference>
<dbReference type="InterPro" id="IPR042259">
    <property type="entry name" value="Raco-like_middle_sf"/>
</dbReference>
<sequence>MNVSITVRHCGETTTLRAEAGTPLAPLLREAGLLTLPCGVGKCGKCLILAATEPCAEERALLGDAALASGLRLACYTRAAEGLDIALPQAGALRVLTRFAQSDYPFRPIVERRPFAMPEPSLDDQRSDLQRLIDACGAKGHALGLGQLAALPAFIRNARSNARSNGGCGDGHGNVCGFGLMHGETLVGYTASDEAYALIVDIGTTTVAALLVDTARRRVVAARGEHNAQSPYGADVISRIRHETEWEEHRNGPNPLQQAIAKQVSAMLAGLLEQAGIGDVDFLSLTGNTTMMHLLCGLPGEHIGKAPFIPATLEPMRLPAADLGIASQAPAFLLPGISAYIGADIVASLLAADAHRSQPPFLLVDLGTNAETVLCASGTLYACSAAAGPCFEGATLSCGMAGQDGAIDTVSPDPERGLSFTTIGDAPARGLCGSGVLDALALLLDAGIVDETGRLEADASPLGARITDDALTFTDSVRFTQKDIREVQLAKAAVRAGIDILLREAGMETADVARLYLAGGFGSAMRPESAARIGLIPEELSDRVTVLGNAAGSGALRYATEEGATESALGIIRRTRYIELSAHAGFTDAYVERMLFPERE</sequence>
<reference evidence="2 3" key="2">
    <citation type="submission" date="2013-04" db="EMBL/GenBank/DDBJ databases">
        <title>The Genome Sequence of Bilophila wadsworthia 3_1_6.</title>
        <authorList>
            <consortium name="The Broad Institute Genomics Platform"/>
            <person name="Earl A."/>
            <person name="Ward D."/>
            <person name="Feldgarden M."/>
            <person name="Gevers D."/>
            <person name="Sibley C."/>
            <person name="Strauss J."/>
            <person name="Allen-Vercoe E."/>
            <person name="Walker B."/>
            <person name="Young S."/>
            <person name="Zeng Q."/>
            <person name="Gargeya S."/>
            <person name="Fitzgerald M."/>
            <person name="Haas B."/>
            <person name="Abouelleil A."/>
            <person name="Allen A.W."/>
            <person name="Alvarado L."/>
            <person name="Arachchi H.M."/>
            <person name="Berlin A.M."/>
            <person name="Chapman S.B."/>
            <person name="Gainer-Dewar J."/>
            <person name="Goldberg J."/>
            <person name="Griggs A."/>
            <person name="Gujja S."/>
            <person name="Hansen M."/>
            <person name="Howarth C."/>
            <person name="Imamovic A."/>
            <person name="Ireland A."/>
            <person name="Larimer J."/>
            <person name="McCowan C."/>
            <person name="Murphy C."/>
            <person name="Pearson M."/>
            <person name="Poon T.W."/>
            <person name="Priest M."/>
            <person name="Roberts A."/>
            <person name="Saif S."/>
            <person name="Shea T."/>
            <person name="Sisk P."/>
            <person name="Sykes S."/>
            <person name="Wortman J."/>
            <person name="Nusbaum C."/>
            <person name="Birren B."/>
        </authorList>
    </citation>
    <scope>NUCLEOTIDE SEQUENCE [LARGE SCALE GENOMIC DNA]</scope>
    <source>
        <strain evidence="2 3">3_1_6</strain>
    </source>
</reference>
<reference evidence="2 3" key="1">
    <citation type="submission" date="2010-10" db="EMBL/GenBank/DDBJ databases">
        <authorList>
            <consortium name="The Broad Institute Genome Sequencing Platform"/>
            <person name="Ward D."/>
            <person name="Earl A."/>
            <person name="Feldgarden M."/>
            <person name="Young S.K."/>
            <person name="Gargeya S."/>
            <person name="Zeng Q."/>
            <person name="Alvarado L."/>
            <person name="Berlin A."/>
            <person name="Bochicchio J."/>
            <person name="Chapman S.B."/>
            <person name="Chen Z."/>
            <person name="Freedman E."/>
            <person name="Gellesch M."/>
            <person name="Goldberg J."/>
            <person name="Griggs A."/>
            <person name="Gujja S."/>
            <person name="Heilman E."/>
            <person name="Heiman D."/>
            <person name="Howarth C."/>
            <person name="Mehta T."/>
            <person name="Neiman D."/>
            <person name="Pearson M."/>
            <person name="Roberts A."/>
            <person name="Saif S."/>
            <person name="Shea T."/>
            <person name="Shenoy N."/>
            <person name="Sisk P."/>
            <person name="Stolte C."/>
            <person name="Sykes S."/>
            <person name="White J."/>
            <person name="Yandava C."/>
            <person name="Allen-Vercoe E."/>
            <person name="Sibley C."/>
            <person name="Ambrose C.E."/>
            <person name="Strauss J."/>
            <person name="Daigneault M."/>
            <person name="Haas B."/>
            <person name="Nusbaum C."/>
            <person name="Birren B."/>
        </authorList>
    </citation>
    <scope>NUCLEOTIDE SEQUENCE [LARGE SCALE GENOMIC DNA]</scope>
    <source>
        <strain evidence="2 3">3_1_6</strain>
    </source>
</reference>
<dbReference type="InterPro" id="IPR027980">
    <property type="entry name" value="RACo_C"/>
</dbReference>
<dbReference type="InterPro" id="IPR036010">
    <property type="entry name" value="2Fe-2S_ferredoxin-like_sf"/>
</dbReference>
<dbReference type="InterPro" id="IPR040506">
    <property type="entry name" value="RACo_linker"/>
</dbReference>
<dbReference type="GO" id="GO:0051536">
    <property type="term" value="F:iron-sulfur cluster binding"/>
    <property type="evidence" value="ECO:0007669"/>
    <property type="project" value="InterPro"/>
</dbReference>
<evidence type="ECO:0000313" key="3">
    <source>
        <dbReference type="Proteomes" id="UP000006034"/>
    </source>
</evidence>
<organism evidence="2 3">
    <name type="scientific">Bilophila wadsworthia (strain 3_1_6)</name>
    <dbReference type="NCBI Taxonomy" id="563192"/>
    <lineage>
        <taxon>Bacteria</taxon>
        <taxon>Pseudomonadati</taxon>
        <taxon>Thermodesulfobacteriota</taxon>
        <taxon>Desulfovibrionia</taxon>
        <taxon>Desulfovibrionales</taxon>
        <taxon>Desulfovibrionaceae</taxon>
        <taxon>Bilophila</taxon>
    </lineage>
</organism>
<dbReference type="Gene3D" id="3.10.20.30">
    <property type="match status" value="1"/>
</dbReference>
<dbReference type="Proteomes" id="UP000006034">
    <property type="component" value="Unassembled WGS sequence"/>
</dbReference>
<dbReference type="EMBL" id="ADCP02000002">
    <property type="protein sequence ID" value="EFV46147.1"/>
    <property type="molecule type" value="Genomic_DNA"/>
</dbReference>
<feature type="domain" description="2Fe-2S ferredoxin-type" evidence="1">
    <location>
        <begin position="1"/>
        <end position="91"/>
    </location>
</feature>
<gene>
    <name evidence="2" type="ORF">HMPREF0179_00034</name>
</gene>
<dbReference type="eggNOG" id="COG3894">
    <property type="taxonomic scope" value="Bacteria"/>
</dbReference>
<dbReference type="SUPFAM" id="SSF54292">
    <property type="entry name" value="2Fe-2S ferredoxin-like"/>
    <property type="match status" value="1"/>
</dbReference>
<dbReference type="InterPro" id="IPR012675">
    <property type="entry name" value="Beta-grasp_dom_sf"/>
</dbReference>
<dbReference type="eggNOG" id="COG0633">
    <property type="taxonomic scope" value="Bacteria"/>
</dbReference>
<dbReference type="GeneID" id="78087165"/>
<evidence type="ECO:0000259" key="1">
    <source>
        <dbReference type="PROSITE" id="PS51085"/>
    </source>
</evidence>
<dbReference type="Pfam" id="PF17650">
    <property type="entry name" value="RACo_linker"/>
    <property type="match status" value="1"/>
</dbReference>
<dbReference type="HOGENOM" id="CLU_019091_0_0_7"/>
<dbReference type="PROSITE" id="PS51085">
    <property type="entry name" value="2FE2S_FER_2"/>
    <property type="match status" value="1"/>
</dbReference>
<dbReference type="PANTHER" id="PTHR42895">
    <property type="entry name" value="IRON-SULFUR CLUSTER-BINDING PROTEIN-RELATED"/>
    <property type="match status" value="1"/>
</dbReference>
<keyword evidence="3" id="KW-1185">Reference proteome</keyword>
<dbReference type="PANTHER" id="PTHR42895:SF2">
    <property type="entry name" value="IRON-SULFUR CLUSTER PROTEIN"/>
    <property type="match status" value="1"/>
</dbReference>
<protein>
    <recommendedName>
        <fullName evidence="1">2Fe-2S ferredoxin-type domain-containing protein</fullName>
    </recommendedName>
</protein>
<dbReference type="Pfam" id="PF17651">
    <property type="entry name" value="Raco_middle"/>
    <property type="match status" value="1"/>
</dbReference>
<dbReference type="InterPro" id="IPR041414">
    <property type="entry name" value="Raco-like_middle"/>
</dbReference>
<dbReference type="OrthoDB" id="9810588at2"/>